<gene>
    <name evidence="2" type="ORF">B0F90DRAFT_433143</name>
</gene>
<organism evidence="2 3">
    <name type="scientific">Multifurca ochricompacta</name>
    <dbReference type="NCBI Taxonomy" id="376703"/>
    <lineage>
        <taxon>Eukaryota</taxon>
        <taxon>Fungi</taxon>
        <taxon>Dikarya</taxon>
        <taxon>Basidiomycota</taxon>
        <taxon>Agaricomycotina</taxon>
        <taxon>Agaricomycetes</taxon>
        <taxon>Russulales</taxon>
        <taxon>Russulaceae</taxon>
        <taxon>Multifurca</taxon>
    </lineage>
</organism>
<name>A0AAD4M407_9AGAM</name>
<reference evidence="2" key="1">
    <citation type="journal article" date="2022" name="New Phytol.">
        <title>Evolutionary transition to the ectomycorrhizal habit in the genomes of a hyperdiverse lineage of mushroom-forming fungi.</title>
        <authorList>
            <person name="Looney B."/>
            <person name="Miyauchi S."/>
            <person name="Morin E."/>
            <person name="Drula E."/>
            <person name="Courty P.E."/>
            <person name="Kohler A."/>
            <person name="Kuo A."/>
            <person name="LaButti K."/>
            <person name="Pangilinan J."/>
            <person name="Lipzen A."/>
            <person name="Riley R."/>
            <person name="Andreopoulos W."/>
            <person name="He G."/>
            <person name="Johnson J."/>
            <person name="Nolan M."/>
            <person name="Tritt A."/>
            <person name="Barry K.W."/>
            <person name="Grigoriev I.V."/>
            <person name="Nagy L.G."/>
            <person name="Hibbett D."/>
            <person name="Henrissat B."/>
            <person name="Matheny P.B."/>
            <person name="Labbe J."/>
            <person name="Martin F.M."/>
        </authorList>
    </citation>
    <scope>NUCLEOTIDE SEQUENCE</scope>
    <source>
        <strain evidence="2">BPL690</strain>
    </source>
</reference>
<evidence type="ECO:0000313" key="3">
    <source>
        <dbReference type="Proteomes" id="UP001203297"/>
    </source>
</evidence>
<feature type="compositionally biased region" description="Basic and acidic residues" evidence="1">
    <location>
        <begin position="205"/>
        <end position="216"/>
    </location>
</feature>
<comment type="caution">
    <text evidence="2">The sequence shown here is derived from an EMBL/GenBank/DDBJ whole genome shotgun (WGS) entry which is preliminary data.</text>
</comment>
<proteinExistence type="predicted"/>
<protein>
    <submittedName>
        <fullName evidence="2">Uncharacterized protein</fullName>
    </submittedName>
</protein>
<feature type="region of interest" description="Disordered" evidence="1">
    <location>
        <begin position="118"/>
        <end position="216"/>
    </location>
</feature>
<sequence length="404" mass="45884">MTTSRRRSNHGERRHHASPEPERPSTSRRVPVADPPTPSVTASRPIDLEEFQQGPFRATLERLERRELQEQQIIIERQAEIDRLRSRLDELQSLERSVTSSRVPTLPPLRFDRELVASDSPHRLSSPTPPAITDTLSFRPDSEATHRRRSWQRGRGTRPSWLHHSEEPVPWRSSSGLPPSSAPLPIPRTHSPPRPLYESRNTRPTPERERERRRRPEILELWGPEDVDDSLDSLVASPLGDGSFFTRNLARIRGELPSTDVQQPRREPHSSSPWNLDPGRPTSREPHADALRGIRPLWATHALGPWGTEVRRKSSVQVQMQEHLRILLLVGVAASPAYLRMGVMYLRMNGLLQGVGRHLHHAMRQPAERSVIHCSNAFKGWSEAVRERAVFSVGMADGIPGTLS</sequence>
<feature type="compositionally biased region" description="Basic residues" evidence="1">
    <location>
        <begin position="146"/>
        <end position="156"/>
    </location>
</feature>
<keyword evidence="3" id="KW-1185">Reference proteome</keyword>
<evidence type="ECO:0000313" key="2">
    <source>
        <dbReference type="EMBL" id="KAI0300573.1"/>
    </source>
</evidence>
<dbReference type="AlphaFoldDB" id="A0AAD4M407"/>
<feature type="compositionally biased region" description="Pro residues" evidence="1">
    <location>
        <begin position="180"/>
        <end position="195"/>
    </location>
</feature>
<accession>A0AAD4M407</accession>
<dbReference type="EMBL" id="WTXG01000018">
    <property type="protein sequence ID" value="KAI0300573.1"/>
    <property type="molecule type" value="Genomic_DNA"/>
</dbReference>
<feature type="compositionally biased region" description="Basic residues" evidence="1">
    <location>
        <begin position="1"/>
        <end position="16"/>
    </location>
</feature>
<feature type="region of interest" description="Disordered" evidence="1">
    <location>
        <begin position="256"/>
        <end position="287"/>
    </location>
</feature>
<feature type="region of interest" description="Disordered" evidence="1">
    <location>
        <begin position="1"/>
        <end position="45"/>
    </location>
</feature>
<dbReference type="Proteomes" id="UP001203297">
    <property type="component" value="Unassembled WGS sequence"/>
</dbReference>
<evidence type="ECO:0000256" key="1">
    <source>
        <dbReference type="SAM" id="MobiDB-lite"/>
    </source>
</evidence>